<dbReference type="GO" id="GO:0006508">
    <property type="term" value="P:proteolysis"/>
    <property type="evidence" value="ECO:0007669"/>
    <property type="project" value="UniProtKB-KW"/>
</dbReference>
<name>A0A1L4BK96_9VIRU</name>
<proteinExistence type="predicted"/>
<dbReference type="GO" id="GO:0008233">
    <property type="term" value="F:peptidase activity"/>
    <property type="evidence" value="ECO:0007669"/>
    <property type="project" value="UniProtKB-KW"/>
</dbReference>
<accession>A0A1L4BK96</accession>
<protein>
    <submittedName>
        <fullName evidence="1">Putative cysteine protease</fullName>
    </submittedName>
</protein>
<dbReference type="SUPFAM" id="SSF54001">
    <property type="entry name" value="Cysteine proteinases"/>
    <property type="match status" value="1"/>
</dbReference>
<dbReference type="InterPro" id="IPR038765">
    <property type="entry name" value="Papain-like_cys_pep_sf"/>
</dbReference>
<dbReference type="SMR" id="A0A1L4BK96"/>
<keyword evidence="1" id="KW-0378">Hydrolase</keyword>
<dbReference type="EMBL" id="KU052222">
    <property type="protein sequence ID" value="API81733.1"/>
    <property type="molecule type" value="Genomic_DNA"/>
</dbReference>
<dbReference type="Gene3D" id="3.40.395.10">
    <property type="entry name" value="Adenoviral Proteinase, Chain A"/>
    <property type="match status" value="1"/>
</dbReference>
<reference evidence="1" key="1">
    <citation type="journal article" date="2016" name="Nature">
        <title>Host genome integration and giant virus-induced reactivation of the virophage mavirus.</title>
        <authorList>
            <person name="Fischer M.G."/>
            <person name="Hackl T."/>
        </authorList>
    </citation>
    <scope>NUCLEOTIDE SEQUENCE [LARGE SCALE GENOMIC DNA]</scope>
    <source>
        <strain evidence="1">Endo_mavirus</strain>
    </source>
</reference>
<gene>
    <name evidence="1" type="primary">MV16</name>
    <name evidence="1" type="ORF">Mvrk_gpp16</name>
</gene>
<organism evidence="1">
    <name type="scientific">Cafeteriavirus-dependent mavirus</name>
    <dbReference type="NCBI Taxonomy" id="1932923"/>
    <lineage>
        <taxon>Viruses</taxon>
        <taxon>Varidnaviria</taxon>
        <taxon>Bamfordvirae</taxon>
        <taxon>Preplasmiviricota</taxon>
        <taxon>Polisuviricotina</taxon>
        <taxon>Virophaviricetes</taxon>
        <taxon>Lavidavirales</taxon>
        <taxon>Maviroviridae</taxon>
        <taxon>Mavirus</taxon>
        <taxon>Mavirus cafeteriae</taxon>
    </lineage>
</organism>
<sequence>MLKKADIKKLLLTALSPQELRDLWHSTLPNETGINVIDYDDIINCKNINGLFRNDNKLIIFYPNHQGEFLFGHYCALILGKKEGTIYFFDSYGGRPDVDQKRYSGTQRKDLYKEEENSLINLLLESGYDVDYSHHKLQSLTNNSATCGRWCLTRCALKNLTNDEFAQVIKSLSKLKNISPDEVVVQTFH</sequence>
<evidence type="ECO:0000313" key="1">
    <source>
        <dbReference type="EMBL" id="API81733.1"/>
    </source>
</evidence>
<keyword evidence="1" id="KW-0645">Protease</keyword>